<proteinExistence type="predicted"/>
<sequence length="47" mass="5241">ILTQRVQSAKHRSAGRMRSRPAEGDEVEQMDDGVIESEVTVDAENEL</sequence>
<protein>
    <submittedName>
        <fullName evidence="2">Uncharacterized protein</fullName>
    </submittedName>
</protein>
<name>A0AAE1KQU7_PETCI</name>
<feature type="non-terminal residue" evidence="2">
    <location>
        <position position="1"/>
    </location>
</feature>
<feature type="compositionally biased region" description="Basic residues" evidence="1">
    <location>
        <begin position="8"/>
        <end position="19"/>
    </location>
</feature>
<dbReference type="EMBL" id="JAWQEG010001235">
    <property type="protein sequence ID" value="KAK3881274.1"/>
    <property type="molecule type" value="Genomic_DNA"/>
</dbReference>
<evidence type="ECO:0000256" key="1">
    <source>
        <dbReference type="SAM" id="MobiDB-lite"/>
    </source>
</evidence>
<dbReference type="AlphaFoldDB" id="A0AAE1KQU7"/>
<evidence type="ECO:0000313" key="3">
    <source>
        <dbReference type="Proteomes" id="UP001286313"/>
    </source>
</evidence>
<reference evidence="2" key="1">
    <citation type="submission" date="2023-10" db="EMBL/GenBank/DDBJ databases">
        <title>Genome assemblies of two species of porcelain crab, Petrolisthes cinctipes and Petrolisthes manimaculis (Anomura: Porcellanidae).</title>
        <authorList>
            <person name="Angst P."/>
        </authorList>
    </citation>
    <scope>NUCLEOTIDE SEQUENCE</scope>
    <source>
        <strain evidence="2">PB745_01</strain>
        <tissue evidence="2">Gill</tissue>
    </source>
</reference>
<organism evidence="2 3">
    <name type="scientific">Petrolisthes cinctipes</name>
    <name type="common">Flat porcelain crab</name>
    <dbReference type="NCBI Taxonomy" id="88211"/>
    <lineage>
        <taxon>Eukaryota</taxon>
        <taxon>Metazoa</taxon>
        <taxon>Ecdysozoa</taxon>
        <taxon>Arthropoda</taxon>
        <taxon>Crustacea</taxon>
        <taxon>Multicrustacea</taxon>
        <taxon>Malacostraca</taxon>
        <taxon>Eumalacostraca</taxon>
        <taxon>Eucarida</taxon>
        <taxon>Decapoda</taxon>
        <taxon>Pleocyemata</taxon>
        <taxon>Anomura</taxon>
        <taxon>Galatheoidea</taxon>
        <taxon>Porcellanidae</taxon>
        <taxon>Petrolisthes</taxon>
    </lineage>
</organism>
<evidence type="ECO:0000313" key="2">
    <source>
        <dbReference type="EMBL" id="KAK3881274.1"/>
    </source>
</evidence>
<accession>A0AAE1KQU7</accession>
<gene>
    <name evidence="2" type="ORF">Pcinc_014260</name>
</gene>
<comment type="caution">
    <text evidence="2">The sequence shown here is derived from an EMBL/GenBank/DDBJ whole genome shotgun (WGS) entry which is preliminary data.</text>
</comment>
<keyword evidence="3" id="KW-1185">Reference proteome</keyword>
<feature type="compositionally biased region" description="Acidic residues" evidence="1">
    <location>
        <begin position="24"/>
        <end position="47"/>
    </location>
</feature>
<dbReference type="Proteomes" id="UP001286313">
    <property type="component" value="Unassembled WGS sequence"/>
</dbReference>
<feature type="region of interest" description="Disordered" evidence="1">
    <location>
        <begin position="1"/>
        <end position="47"/>
    </location>
</feature>